<name>A0ABQ8TIF5_PERAM</name>
<dbReference type="EMBL" id="JAJSOF020000009">
    <property type="protein sequence ID" value="KAJ4445732.1"/>
    <property type="molecule type" value="Genomic_DNA"/>
</dbReference>
<dbReference type="Pfam" id="PF00078">
    <property type="entry name" value="RVT_1"/>
    <property type="match status" value="1"/>
</dbReference>
<feature type="domain" description="Reverse transcriptase" evidence="2">
    <location>
        <begin position="227"/>
        <end position="304"/>
    </location>
</feature>
<feature type="region of interest" description="Disordered" evidence="1">
    <location>
        <begin position="326"/>
        <end position="365"/>
    </location>
</feature>
<dbReference type="InterPro" id="IPR000477">
    <property type="entry name" value="RT_dom"/>
</dbReference>
<gene>
    <name evidence="3" type="ORF">ANN_12417</name>
</gene>
<proteinExistence type="predicted"/>
<dbReference type="Proteomes" id="UP001148838">
    <property type="component" value="Unassembled WGS sequence"/>
</dbReference>
<reference evidence="3 4" key="1">
    <citation type="journal article" date="2022" name="Allergy">
        <title>Genome assembly and annotation of Periplaneta americana reveal a comprehensive cockroach allergen profile.</title>
        <authorList>
            <person name="Wang L."/>
            <person name="Xiong Q."/>
            <person name="Saelim N."/>
            <person name="Wang L."/>
            <person name="Nong W."/>
            <person name="Wan A.T."/>
            <person name="Shi M."/>
            <person name="Liu X."/>
            <person name="Cao Q."/>
            <person name="Hui J.H.L."/>
            <person name="Sookrung N."/>
            <person name="Leung T.F."/>
            <person name="Tungtrongchitr A."/>
            <person name="Tsui S.K.W."/>
        </authorList>
    </citation>
    <scope>NUCLEOTIDE SEQUENCE [LARGE SCALE GENOMIC DNA]</scope>
    <source>
        <tissue evidence="3">Whole body-01</tissue>
    </source>
</reference>
<organism evidence="3 4">
    <name type="scientific">Periplaneta americana</name>
    <name type="common">American cockroach</name>
    <name type="synonym">Blatta americana</name>
    <dbReference type="NCBI Taxonomy" id="6978"/>
    <lineage>
        <taxon>Eukaryota</taxon>
        <taxon>Metazoa</taxon>
        <taxon>Ecdysozoa</taxon>
        <taxon>Arthropoda</taxon>
        <taxon>Hexapoda</taxon>
        <taxon>Insecta</taxon>
        <taxon>Pterygota</taxon>
        <taxon>Neoptera</taxon>
        <taxon>Polyneoptera</taxon>
        <taxon>Dictyoptera</taxon>
        <taxon>Blattodea</taxon>
        <taxon>Blattoidea</taxon>
        <taxon>Blattidae</taxon>
        <taxon>Blattinae</taxon>
        <taxon>Periplaneta</taxon>
    </lineage>
</organism>
<sequence>MEEQLMTWERKILRKIYGPKYENGYWRIRYNTELKAQYKSPDTVVEIKTRRLEWMGYVIRMDESRIPKKIFNSKPEGETRQELNGKRGYEPRTGYRCGLLTPAGWTVPLQRASGCCWLRMCSEEEEEEEDEKIGEKKENSLTIITVQKSQERLDIEVIARTGLSHHNDTVQRQQRRPWRASDETNMWGHLVTGGARTTWLLPRIKEADPGNAKVQDNRQGLELNGLHQLLVYADDMNMLGENPQTIRENAEILLEASKAIGLEVNPEKTKYMIMSRDQNIVRNGNMKIGDLSFEKVEKCKYLGATEAMLRILLTFEIQLPRPGLNLRDHREKRREEKRREEKRREEKRREEKRREEKRREEKRRG</sequence>
<evidence type="ECO:0000259" key="2">
    <source>
        <dbReference type="Pfam" id="PF00078"/>
    </source>
</evidence>
<protein>
    <recommendedName>
        <fullName evidence="2">Reverse transcriptase domain-containing protein</fullName>
    </recommendedName>
</protein>
<evidence type="ECO:0000313" key="4">
    <source>
        <dbReference type="Proteomes" id="UP001148838"/>
    </source>
</evidence>
<evidence type="ECO:0000256" key="1">
    <source>
        <dbReference type="SAM" id="MobiDB-lite"/>
    </source>
</evidence>
<comment type="caution">
    <text evidence="3">The sequence shown here is derived from an EMBL/GenBank/DDBJ whole genome shotgun (WGS) entry which is preliminary data.</text>
</comment>
<accession>A0ABQ8TIF5</accession>
<keyword evidence="4" id="KW-1185">Reference proteome</keyword>
<evidence type="ECO:0000313" key="3">
    <source>
        <dbReference type="EMBL" id="KAJ4445732.1"/>
    </source>
</evidence>